<sequence>MDDESKSWGRVFSVFCETTTFHGLRNIAESTSNVSRRIIWITIVIITSSVFVSQCQDLVRLHLSRPVRMTMSMSHQSPVVFPAVTICNQNAFRVVATADNDSYGFLNDMYSGTNMYTFNHTKWNVSKVSMSDVFLQFAHRKQDMIASCRWKGRPCSHDDFQLTVTDAGVCYTFNSRISPNSSVDASGVKHGLQLVLNVEQYEYMRGPHNAVGLKFLLHRQDDVPLVQDFGENIPASMNTFVAVTITNVNTANKHTYIHTYTHTYIHTYAHTYIHTYIHNV</sequence>
<evidence type="ECO:0000256" key="10">
    <source>
        <dbReference type="ARBA" id="ARBA00023303"/>
    </source>
</evidence>
<evidence type="ECO:0000256" key="9">
    <source>
        <dbReference type="ARBA" id="ARBA00023201"/>
    </source>
</evidence>
<keyword evidence="4 11" id="KW-0812">Transmembrane</keyword>
<evidence type="ECO:0000256" key="2">
    <source>
        <dbReference type="ARBA" id="ARBA00022448"/>
    </source>
</evidence>
<dbReference type="GO" id="GO:0015280">
    <property type="term" value="F:ligand-gated sodium channel activity"/>
    <property type="evidence" value="ECO:0007669"/>
    <property type="project" value="TreeGrafter"/>
</dbReference>
<dbReference type="Gene3D" id="2.60.470.10">
    <property type="entry name" value="Acid-sensing ion channels like domains"/>
    <property type="match status" value="1"/>
</dbReference>
<proteinExistence type="inferred from homology"/>
<keyword evidence="8" id="KW-0472">Membrane</keyword>
<evidence type="ECO:0000256" key="3">
    <source>
        <dbReference type="ARBA" id="ARBA00022461"/>
    </source>
</evidence>
<comment type="similarity">
    <text evidence="11">Belongs to the amiloride-sensitive sodium channel (TC 1.A.6) family.</text>
</comment>
<keyword evidence="5" id="KW-1133">Transmembrane helix</keyword>
<dbReference type="EMBL" id="JAODUO010000184">
    <property type="protein sequence ID" value="KAK2186908.1"/>
    <property type="molecule type" value="Genomic_DNA"/>
</dbReference>
<evidence type="ECO:0000256" key="11">
    <source>
        <dbReference type="RuleBase" id="RU000679"/>
    </source>
</evidence>
<keyword evidence="2 11" id="KW-0813">Transport</keyword>
<keyword evidence="7 11" id="KW-0406">Ion transport</keyword>
<accession>A0AAD9P2F2</accession>
<name>A0AAD9P2F2_RIDPI</name>
<evidence type="ECO:0000256" key="6">
    <source>
        <dbReference type="ARBA" id="ARBA00023053"/>
    </source>
</evidence>
<evidence type="ECO:0000256" key="5">
    <source>
        <dbReference type="ARBA" id="ARBA00022989"/>
    </source>
</evidence>
<dbReference type="Proteomes" id="UP001209878">
    <property type="component" value="Unassembled WGS sequence"/>
</dbReference>
<dbReference type="PANTHER" id="PTHR11690">
    <property type="entry name" value="AMILORIDE-SENSITIVE SODIUM CHANNEL-RELATED"/>
    <property type="match status" value="1"/>
</dbReference>
<evidence type="ECO:0000256" key="7">
    <source>
        <dbReference type="ARBA" id="ARBA00023065"/>
    </source>
</evidence>
<organism evidence="12 13">
    <name type="scientific">Ridgeia piscesae</name>
    <name type="common">Tubeworm</name>
    <dbReference type="NCBI Taxonomy" id="27915"/>
    <lineage>
        <taxon>Eukaryota</taxon>
        <taxon>Metazoa</taxon>
        <taxon>Spiralia</taxon>
        <taxon>Lophotrochozoa</taxon>
        <taxon>Annelida</taxon>
        <taxon>Polychaeta</taxon>
        <taxon>Sedentaria</taxon>
        <taxon>Canalipalpata</taxon>
        <taxon>Sabellida</taxon>
        <taxon>Siboglinidae</taxon>
        <taxon>Ridgeia</taxon>
    </lineage>
</organism>
<evidence type="ECO:0000256" key="4">
    <source>
        <dbReference type="ARBA" id="ARBA00022692"/>
    </source>
</evidence>
<evidence type="ECO:0000256" key="1">
    <source>
        <dbReference type="ARBA" id="ARBA00004141"/>
    </source>
</evidence>
<dbReference type="GO" id="GO:0005886">
    <property type="term" value="C:plasma membrane"/>
    <property type="evidence" value="ECO:0007669"/>
    <property type="project" value="TreeGrafter"/>
</dbReference>
<comment type="caution">
    <text evidence="12">The sequence shown here is derived from an EMBL/GenBank/DDBJ whole genome shotgun (WGS) entry which is preliminary data.</text>
</comment>
<keyword evidence="13" id="KW-1185">Reference proteome</keyword>
<evidence type="ECO:0000313" key="12">
    <source>
        <dbReference type="EMBL" id="KAK2186908.1"/>
    </source>
</evidence>
<comment type="subcellular location">
    <subcellularLocation>
        <location evidence="1">Membrane</location>
        <topology evidence="1">Multi-pass membrane protein</topology>
    </subcellularLocation>
</comment>
<evidence type="ECO:0000313" key="13">
    <source>
        <dbReference type="Proteomes" id="UP001209878"/>
    </source>
</evidence>
<dbReference type="AlphaFoldDB" id="A0AAD9P2F2"/>
<protein>
    <submittedName>
        <fullName evidence="12">Uncharacterized protein</fullName>
    </submittedName>
</protein>
<dbReference type="PRINTS" id="PR01078">
    <property type="entry name" value="AMINACHANNEL"/>
</dbReference>
<dbReference type="InterPro" id="IPR001873">
    <property type="entry name" value="ENaC"/>
</dbReference>
<evidence type="ECO:0000256" key="8">
    <source>
        <dbReference type="ARBA" id="ARBA00023136"/>
    </source>
</evidence>
<keyword evidence="9 11" id="KW-0739">Sodium transport</keyword>
<gene>
    <name evidence="12" type="ORF">NP493_182g00013</name>
</gene>
<keyword evidence="10 11" id="KW-0407">Ion channel</keyword>
<reference evidence="12" key="1">
    <citation type="journal article" date="2023" name="Mol. Biol. Evol.">
        <title>Third-Generation Sequencing Reveals the Adaptive Role of the Epigenome in Three Deep-Sea Polychaetes.</title>
        <authorList>
            <person name="Perez M."/>
            <person name="Aroh O."/>
            <person name="Sun Y."/>
            <person name="Lan Y."/>
            <person name="Juniper S.K."/>
            <person name="Young C.R."/>
            <person name="Angers B."/>
            <person name="Qian P.Y."/>
        </authorList>
    </citation>
    <scope>NUCLEOTIDE SEQUENCE</scope>
    <source>
        <strain evidence="12">R07B-5</strain>
    </source>
</reference>
<keyword evidence="6" id="KW-0915">Sodium</keyword>
<dbReference type="Pfam" id="PF00858">
    <property type="entry name" value="ASC"/>
    <property type="match status" value="1"/>
</dbReference>
<keyword evidence="3 11" id="KW-0894">Sodium channel</keyword>